<evidence type="ECO:0000256" key="9">
    <source>
        <dbReference type="ARBA" id="ARBA00049260"/>
    </source>
</evidence>
<evidence type="ECO:0000256" key="5">
    <source>
        <dbReference type="ARBA" id="ARBA00022605"/>
    </source>
</evidence>
<keyword evidence="8" id="KW-0057">Aromatic amino acid biosynthesis</keyword>
<evidence type="ECO:0000256" key="2">
    <source>
        <dbReference type="ARBA" id="ARBA00007964"/>
    </source>
</evidence>
<comment type="similarity">
    <text evidence="2">Belongs to the prephenate/arogenate dehydrogenase family.</text>
</comment>
<protein>
    <recommendedName>
        <fullName evidence="3">prephenate dehydrogenase</fullName>
        <ecNumber evidence="3">1.3.1.12</ecNumber>
    </recommendedName>
</protein>
<comment type="pathway">
    <text evidence="1">Amino-acid biosynthesis; L-tyrosine biosynthesis; (4-hydroxyphenyl)pyruvate from prephenate (NAD(+) route): step 1/1.</text>
</comment>
<evidence type="ECO:0000256" key="6">
    <source>
        <dbReference type="ARBA" id="ARBA00023002"/>
    </source>
</evidence>
<dbReference type="AlphaFoldDB" id="A0A3M0BL26"/>
<dbReference type="OrthoDB" id="9802008at2"/>
<dbReference type="GO" id="GO:0070403">
    <property type="term" value="F:NAD+ binding"/>
    <property type="evidence" value="ECO:0007669"/>
    <property type="project" value="InterPro"/>
</dbReference>
<dbReference type="InterPro" id="IPR008927">
    <property type="entry name" value="6-PGluconate_DH-like_C_sf"/>
</dbReference>
<reference evidence="11 12" key="1">
    <citation type="submission" date="2018-10" db="EMBL/GenBank/DDBJ databases">
        <title>Genomic Encyclopedia of Archaeal and Bacterial Type Strains, Phase II (KMG-II): from individual species to whole genera.</title>
        <authorList>
            <person name="Goeker M."/>
        </authorList>
    </citation>
    <scope>NUCLEOTIDE SEQUENCE [LARGE SCALE GENOMIC DNA]</scope>
    <source>
        <strain evidence="11 12">VM1</strain>
    </source>
</reference>
<evidence type="ECO:0000313" key="12">
    <source>
        <dbReference type="Proteomes" id="UP000280842"/>
    </source>
</evidence>
<gene>
    <name evidence="11" type="ORF">CLV39_0702</name>
</gene>
<dbReference type="InterPro" id="IPR050812">
    <property type="entry name" value="Preph/Arog_dehydrog"/>
</dbReference>
<sequence length="290" mass="32656">MEKDFGGFKNILIIGLGLIGGSFAKSLKKEGFKGNIYGYDLSKERVSIAKKENIINDGFSDFKDIPWEKLDLVVLATPVRTFENIAKQIKPYLDKDTVIIDVGSVKGKLVRKLEKIFYPNEFIGAHPIAGTEKEGVENALDDLFKGKKLILTIDKETKNTKKIESLWNDIGAKVEIMDPELHDFVFAAVSHLPHAVAFALVDALIKLSEEKGIDLFLYPGGGFKDFTRIAASSPNVWKDIFLENKENVLHTIDIFSKSLENLKKVIEKENEEEIIKILSESREKRLSLED</sequence>
<keyword evidence="12" id="KW-1185">Reference proteome</keyword>
<dbReference type="GO" id="GO:0008977">
    <property type="term" value="F:prephenate dehydrogenase (NAD+) activity"/>
    <property type="evidence" value="ECO:0007669"/>
    <property type="project" value="UniProtKB-EC"/>
</dbReference>
<accession>A0A3M0BL26</accession>
<dbReference type="FunFam" id="3.40.50.720:FF:000208">
    <property type="entry name" value="Prephenate dehydrogenase"/>
    <property type="match status" value="1"/>
</dbReference>
<dbReference type="SUPFAM" id="SSF48179">
    <property type="entry name" value="6-phosphogluconate dehydrogenase C-terminal domain-like"/>
    <property type="match status" value="1"/>
</dbReference>
<name>A0A3M0BL26_9AQUI</name>
<dbReference type="InterPro" id="IPR003099">
    <property type="entry name" value="Prephen_DH"/>
</dbReference>
<dbReference type="SUPFAM" id="SSF51735">
    <property type="entry name" value="NAD(P)-binding Rossmann-fold domains"/>
    <property type="match status" value="1"/>
</dbReference>
<dbReference type="GO" id="GO:0006571">
    <property type="term" value="P:tyrosine biosynthetic process"/>
    <property type="evidence" value="ECO:0007669"/>
    <property type="project" value="UniProtKB-KW"/>
</dbReference>
<dbReference type="Gene3D" id="3.40.50.720">
    <property type="entry name" value="NAD(P)-binding Rossmann-like Domain"/>
    <property type="match status" value="1"/>
</dbReference>
<dbReference type="Gene3D" id="1.10.3660.10">
    <property type="entry name" value="6-phosphogluconate dehydrogenase C-terminal like domain"/>
    <property type="match status" value="1"/>
</dbReference>
<dbReference type="Proteomes" id="UP000280842">
    <property type="component" value="Unassembled WGS sequence"/>
</dbReference>
<dbReference type="EMBL" id="REFO01000011">
    <property type="protein sequence ID" value="RMA97049.1"/>
    <property type="molecule type" value="Genomic_DNA"/>
</dbReference>
<evidence type="ECO:0000256" key="7">
    <source>
        <dbReference type="ARBA" id="ARBA00023027"/>
    </source>
</evidence>
<dbReference type="InterPro" id="IPR036291">
    <property type="entry name" value="NAD(P)-bd_dom_sf"/>
</dbReference>
<dbReference type="InterPro" id="IPR046825">
    <property type="entry name" value="PDH_C"/>
</dbReference>
<dbReference type="PANTHER" id="PTHR21363:SF0">
    <property type="entry name" value="PREPHENATE DEHYDROGENASE [NADP(+)]"/>
    <property type="match status" value="1"/>
</dbReference>
<dbReference type="RefSeq" id="WP_121922843.1">
    <property type="nucleotide sequence ID" value="NZ_REFO01000011.1"/>
</dbReference>
<evidence type="ECO:0000256" key="4">
    <source>
        <dbReference type="ARBA" id="ARBA00022498"/>
    </source>
</evidence>
<dbReference type="Pfam" id="PF02153">
    <property type="entry name" value="PDH_N"/>
    <property type="match status" value="1"/>
</dbReference>
<evidence type="ECO:0000259" key="10">
    <source>
        <dbReference type="PROSITE" id="PS51176"/>
    </source>
</evidence>
<dbReference type="FunFam" id="1.10.3660.10:FF:000003">
    <property type="entry name" value="Prephenate dehydrogenase"/>
    <property type="match status" value="1"/>
</dbReference>
<evidence type="ECO:0000256" key="1">
    <source>
        <dbReference type="ARBA" id="ARBA00005067"/>
    </source>
</evidence>
<dbReference type="GO" id="GO:0004665">
    <property type="term" value="F:prephenate dehydrogenase (NADP+) activity"/>
    <property type="evidence" value="ECO:0007669"/>
    <property type="project" value="InterPro"/>
</dbReference>
<evidence type="ECO:0000256" key="3">
    <source>
        <dbReference type="ARBA" id="ARBA00012068"/>
    </source>
</evidence>
<dbReference type="Pfam" id="PF20463">
    <property type="entry name" value="PDH_C"/>
    <property type="match status" value="1"/>
</dbReference>
<dbReference type="EC" id="1.3.1.12" evidence="3"/>
<dbReference type="PROSITE" id="PS51176">
    <property type="entry name" value="PDH_ADH"/>
    <property type="match status" value="1"/>
</dbReference>
<evidence type="ECO:0000313" key="11">
    <source>
        <dbReference type="EMBL" id="RMA97049.1"/>
    </source>
</evidence>
<evidence type="ECO:0000256" key="8">
    <source>
        <dbReference type="ARBA" id="ARBA00023141"/>
    </source>
</evidence>
<keyword evidence="4" id="KW-0827">Tyrosine biosynthesis</keyword>
<keyword evidence="7" id="KW-0520">NAD</keyword>
<keyword evidence="5" id="KW-0028">Amino-acid biosynthesis</keyword>
<organism evidence="11 12">
    <name type="scientific">Hydrogenothermus marinus</name>
    <dbReference type="NCBI Taxonomy" id="133270"/>
    <lineage>
        <taxon>Bacteria</taxon>
        <taxon>Pseudomonadati</taxon>
        <taxon>Aquificota</taxon>
        <taxon>Aquificia</taxon>
        <taxon>Aquificales</taxon>
        <taxon>Hydrogenothermaceae</taxon>
        <taxon>Hydrogenothermus</taxon>
    </lineage>
</organism>
<keyword evidence="6" id="KW-0560">Oxidoreductase</keyword>
<comment type="catalytic activity">
    <reaction evidence="9">
        <text>prephenate + NAD(+) = 3-(4-hydroxyphenyl)pyruvate + CO2 + NADH</text>
        <dbReference type="Rhea" id="RHEA:13869"/>
        <dbReference type="ChEBI" id="CHEBI:16526"/>
        <dbReference type="ChEBI" id="CHEBI:29934"/>
        <dbReference type="ChEBI" id="CHEBI:36242"/>
        <dbReference type="ChEBI" id="CHEBI:57540"/>
        <dbReference type="ChEBI" id="CHEBI:57945"/>
        <dbReference type="EC" id="1.3.1.12"/>
    </reaction>
</comment>
<proteinExistence type="inferred from homology"/>
<dbReference type="PANTHER" id="PTHR21363">
    <property type="entry name" value="PREPHENATE DEHYDROGENASE"/>
    <property type="match status" value="1"/>
</dbReference>
<comment type="caution">
    <text evidence="11">The sequence shown here is derived from an EMBL/GenBank/DDBJ whole genome shotgun (WGS) entry which is preliminary data.</text>
</comment>
<dbReference type="InterPro" id="IPR046826">
    <property type="entry name" value="PDH_N"/>
</dbReference>
<feature type="domain" description="Prephenate/arogenate dehydrogenase" evidence="10">
    <location>
        <begin position="9"/>
        <end position="290"/>
    </location>
</feature>